<gene>
    <name evidence="5" type="ORF">SPHA_72905</name>
</gene>
<comment type="pathway">
    <text evidence="3">Isoprenoid biosynthesis; isopentenyl diphosphate biosynthesis via mevalonate pathway; isopentenyl diphosphate from (R)-mevalonate: step 1/3.</text>
</comment>
<dbReference type="SUPFAM" id="SSF54211">
    <property type="entry name" value="Ribosomal protein S5 domain 2-like"/>
    <property type="match status" value="1"/>
</dbReference>
<organism evidence="5 6">
    <name type="scientific">Acanthosepion pharaonis</name>
    <name type="common">Pharaoh cuttlefish</name>
    <name type="synonym">Sepia pharaonis</name>
    <dbReference type="NCBI Taxonomy" id="158019"/>
    <lineage>
        <taxon>Eukaryota</taxon>
        <taxon>Metazoa</taxon>
        <taxon>Spiralia</taxon>
        <taxon>Lophotrochozoa</taxon>
        <taxon>Mollusca</taxon>
        <taxon>Cephalopoda</taxon>
        <taxon>Coleoidea</taxon>
        <taxon>Decapodiformes</taxon>
        <taxon>Sepiida</taxon>
        <taxon>Sepiina</taxon>
        <taxon>Sepiidae</taxon>
        <taxon>Acanthosepion</taxon>
    </lineage>
</organism>
<evidence type="ECO:0000256" key="3">
    <source>
        <dbReference type="ARBA" id="ARBA00029438"/>
    </source>
</evidence>
<dbReference type="GO" id="GO:0006695">
    <property type="term" value="P:cholesterol biosynthetic process"/>
    <property type="evidence" value="ECO:0007669"/>
    <property type="project" value="TreeGrafter"/>
</dbReference>
<dbReference type="GO" id="GO:0004496">
    <property type="term" value="F:mevalonate kinase activity"/>
    <property type="evidence" value="ECO:0007669"/>
    <property type="project" value="UniProtKB-EC"/>
</dbReference>
<accession>A0A812EFW9</accession>
<reference evidence="5" key="1">
    <citation type="submission" date="2021-01" db="EMBL/GenBank/DDBJ databases">
        <authorList>
            <person name="Li R."/>
            <person name="Bekaert M."/>
        </authorList>
    </citation>
    <scope>NUCLEOTIDE SEQUENCE</scope>
    <source>
        <strain evidence="5">Farmed</strain>
    </source>
</reference>
<comment type="caution">
    <text evidence="5">The sequence shown here is derived from an EMBL/GenBank/DDBJ whole genome shotgun (WGS) entry which is preliminary data.</text>
</comment>
<dbReference type="AlphaFoldDB" id="A0A812EFW9"/>
<sequence length="264" mass="29157">MDPITVSAPGKLILFGEHAVVYRKMAISCSVDNRTFVRLTSTENNTVNIVMSVLDINQKWPIESLQNLLQEFTEAELNDKPTAVMEKKLKYFLNIKSEILTKKELAQVLLLFLYLGICKQNADNGLPSLKIQCTTYLPLCSGLGSSASVSVSVSAALLQQQGLISFPSIEDSGAYWSDEDLEKINKWAFRGECIMHGNPSGIDNTVCTFGGMIAYENGKTERLHDLQLNGLIVNSKKERSTKKMVEKVKSKIAQVSSQLTASLS</sequence>
<evidence type="ECO:0000313" key="6">
    <source>
        <dbReference type="Proteomes" id="UP000597762"/>
    </source>
</evidence>
<keyword evidence="1 5" id="KW-0808">Transferase</keyword>
<evidence type="ECO:0000256" key="1">
    <source>
        <dbReference type="ARBA" id="ARBA00022679"/>
    </source>
</evidence>
<dbReference type="InterPro" id="IPR006205">
    <property type="entry name" value="Mev_gal_kin"/>
</dbReference>
<dbReference type="GO" id="GO:0019287">
    <property type="term" value="P:isopentenyl diphosphate biosynthetic process, mevalonate pathway"/>
    <property type="evidence" value="ECO:0007669"/>
    <property type="project" value="UniProtKB-UniPathway"/>
</dbReference>
<dbReference type="GO" id="GO:0005829">
    <property type="term" value="C:cytosol"/>
    <property type="evidence" value="ECO:0007669"/>
    <property type="project" value="TreeGrafter"/>
</dbReference>
<dbReference type="EMBL" id="CAHIKZ030005350">
    <property type="protein sequence ID" value="CAE1322969.1"/>
    <property type="molecule type" value="Genomic_DNA"/>
</dbReference>
<dbReference type="PRINTS" id="PR00959">
    <property type="entry name" value="MEVGALKINASE"/>
</dbReference>
<dbReference type="Proteomes" id="UP000597762">
    <property type="component" value="Unassembled WGS sequence"/>
</dbReference>
<dbReference type="InterPro" id="IPR020568">
    <property type="entry name" value="Ribosomal_Su5_D2-typ_SF"/>
</dbReference>
<dbReference type="Pfam" id="PF00288">
    <property type="entry name" value="GHMP_kinases_N"/>
    <property type="match status" value="1"/>
</dbReference>
<protein>
    <submittedName>
        <fullName evidence="5">E2.7.1.36</fullName>
        <ecNumber evidence="5">2.7.1.36</ecNumber>
    </submittedName>
</protein>
<dbReference type="InterPro" id="IPR006204">
    <property type="entry name" value="GHMP_kinase_N_dom"/>
</dbReference>
<proteinExistence type="predicted"/>
<dbReference type="PANTHER" id="PTHR43290:SF2">
    <property type="entry name" value="MEVALONATE KINASE"/>
    <property type="match status" value="1"/>
</dbReference>
<dbReference type="UniPathway" id="UPA00057">
    <property type="reaction ID" value="UER00098"/>
</dbReference>
<evidence type="ECO:0000259" key="4">
    <source>
        <dbReference type="Pfam" id="PF00288"/>
    </source>
</evidence>
<dbReference type="Gene3D" id="3.30.230.10">
    <property type="match status" value="1"/>
</dbReference>
<dbReference type="GO" id="GO:0005524">
    <property type="term" value="F:ATP binding"/>
    <property type="evidence" value="ECO:0007669"/>
    <property type="project" value="InterPro"/>
</dbReference>
<keyword evidence="6" id="KW-1185">Reference proteome</keyword>
<dbReference type="PANTHER" id="PTHR43290">
    <property type="entry name" value="MEVALONATE KINASE"/>
    <property type="match status" value="1"/>
</dbReference>
<dbReference type="EC" id="2.7.1.36" evidence="5"/>
<evidence type="ECO:0000313" key="5">
    <source>
        <dbReference type="EMBL" id="CAE1322969.1"/>
    </source>
</evidence>
<keyword evidence="2" id="KW-0418">Kinase</keyword>
<dbReference type="OrthoDB" id="1652964at2759"/>
<dbReference type="InterPro" id="IPR014721">
    <property type="entry name" value="Ribsml_uS5_D2-typ_fold_subgr"/>
</dbReference>
<evidence type="ECO:0000256" key="2">
    <source>
        <dbReference type="ARBA" id="ARBA00022777"/>
    </source>
</evidence>
<feature type="domain" description="GHMP kinase N-terminal" evidence="4">
    <location>
        <begin position="123"/>
        <end position="211"/>
    </location>
</feature>
<name>A0A812EFW9_ACAPH</name>